<sequence>MLVKKLFIFVTMIIVCQKPLKKLKINGIALFPFIFIRKPEDKENNVLINHEKIHLRQQWEMLVVFFYIFYVIEYYYWVFKLKDGDLAYRRISFEREAYANEQNLSYLKNRKFWSFRKYL</sequence>
<keyword evidence="1" id="KW-0472">Membrane</keyword>
<dbReference type="AlphaFoldDB" id="A0A1H6H173"/>
<keyword evidence="1" id="KW-1133">Transmembrane helix</keyword>
<name>A0A1H6H173_CHRCI</name>
<accession>A0A1H6H173</accession>
<proteinExistence type="predicted"/>
<protein>
    <recommendedName>
        <fullName evidence="4">Peptidase M56 domain-containing protein</fullName>
    </recommendedName>
</protein>
<organism evidence="2 3">
    <name type="scientific">Chryseobacterium culicis</name>
    <dbReference type="NCBI Taxonomy" id="680127"/>
    <lineage>
        <taxon>Bacteria</taxon>
        <taxon>Pseudomonadati</taxon>
        <taxon>Bacteroidota</taxon>
        <taxon>Flavobacteriia</taxon>
        <taxon>Flavobacteriales</taxon>
        <taxon>Weeksellaceae</taxon>
        <taxon>Chryseobacterium group</taxon>
        <taxon>Chryseobacterium</taxon>
    </lineage>
</organism>
<gene>
    <name evidence="2" type="ORF">SAMN05421593_0922</name>
</gene>
<reference evidence="2 3" key="1">
    <citation type="submission" date="2016-10" db="EMBL/GenBank/DDBJ databases">
        <authorList>
            <person name="de Groot N.N."/>
        </authorList>
    </citation>
    <scope>NUCLEOTIDE SEQUENCE [LARGE SCALE GENOMIC DNA]</scope>
    <source>
        <strain evidence="2 3">DSM 23031</strain>
    </source>
</reference>
<feature type="transmembrane region" description="Helical" evidence="1">
    <location>
        <begin position="59"/>
        <end position="77"/>
    </location>
</feature>
<evidence type="ECO:0008006" key="4">
    <source>
        <dbReference type="Google" id="ProtNLM"/>
    </source>
</evidence>
<keyword evidence="1" id="KW-0812">Transmembrane</keyword>
<evidence type="ECO:0000256" key="1">
    <source>
        <dbReference type="SAM" id="Phobius"/>
    </source>
</evidence>
<dbReference type="Proteomes" id="UP000198561">
    <property type="component" value="Unassembled WGS sequence"/>
</dbReference>
<evidence type="ECO:0000313" key="3">
    <source>
        <dbReference type="Proteomes" id="UP000198561"/>
    </source>
</evidence>
<dbReference type="STRING" id="680127.SAMN05421593_0922"/>
<evidence type="ECO:0000313" key="2">
    <source>
        <dbReference type="EMBL" id="SEH29186.1"/>
    </source>
</evidence>
<dbReference type="EMBL" id="FNWQ01000001">
    <property type="protein sequence ID" value="SEH29186.1"/>
    <property type="molecule type" value="Genomic_DNA"/>
</dbReference>